<dbReference type="CDD" id="cd00075">
    <property type="entry name" value="HATPase"/>
    <property type="match status" value="1"/>
</dbReference>
<name>A0ABU5IXW0_9BACI</name>
<dbReference type="InterPro" id="IPR003594">
    <property type="entry name" value="HATPase_dom"/>
</dbReference>
<keyword evidence="7 10" id="KW-0067">ATP-binding</keyword>
<dbReference type="SUPFAM" id="SSF47384">
    <property type="entry name" value="Homodimeric domain of signal transducing histidine kinase"/>
    <property type="match status" value="1"/>
</dbReference>
<dbReference type="RefSeq" id="WP_322446308.1">
    <property type="nucleotide sequence ID" value="NZ_JAXOFX010000005.1"/>
</dbReference>
<dbReference type="Gene3D" id="3.30.565.10">
    <property type="entry name" value="Histidine kinase-like ATPase, C-terminal domain"/>
    <property type="match status" value="1"/>
</dbReference>
<evidence type="ECO:0000259" key="9">
    <source>
        <dbReference type="PROSITE" id="PS50109"/>
    </source>
</evidence>
<dbReference type="Pfam" id="PF02518">
    <property type="entry name" value="HATPase_c"/>
    <property type="match status" value="1"/>
</dbReference>
<dbReference type="InterPro" id="IPR005467">
    <property type="entry name" value="His_kinase_dom"/>
</dbReference>
<dbReference type="InterPro" id="IPR035965">
    <property type="entry name" value="PAS-like_dom_sf"/>
</dbReference>
<dbReference type="Pfam" id="PF00512">
    <property type="entry name" value="HisKA"/>
    <property type="match status" value="1"/>
</dbReference>
<evidence type="ECO:0000256" key="5">
    <source>
        <dbReference type="ARBA" id="ARBA00022741"/>
    </source>
</evidence>
<evidence type="ECO:0000313" key="10">
    <source>
        <dbReference type="EMBL" id="MDZ5472003.1"/>
    </source>
</evidence>
<dbReference type="PROSITE" id="PS50109">
    <property type="entry name" value="HIS_KIN"/>
    <property type="match status" value="1"/>
</dbReference>
<comment type="catalytic activity">
    <reaction evidence="1">
        <text>ATP + protein L-histidine = ADP + protein N-phospho-L-histidine.</text>
        <dbReference type="EC" id="2.7.13.3"/>
    </reaction>
</comment>
<dbReference type="SUPFAM" id="SSF55874">
    <property type="entry name" value="ATPase domain of HSP90 chaperone/DNA topoisomerase II/histidine kinase"/>
    <property type="match status" value="1"/>
</dbReference>
<dbReference type="CDD" id="cd00082">
    <property type="entry name" value="HisKA"/>
    <property type="match status" value="1"/>
</dbReference>
<dbReference type="Proteomes" id="UP001290455">
    <property type="component" value="Unassembled WGS sequence"/>
</dbReference>
<dbReference type="InterPro" id="IPR036097">
    <property type="entry name" value="HisK_dim/P_sf"/>
</dbReference>
<feature type="domain" description="Histidine kinase" evidence="9">
    <location>
        <begin position="273"/>
        <end position="480"/>
    </location>
</feature>
<dbReference type="SMART" id="SM00091">
    <property type="entry name" value="PAS"/>
    <property type="match status" value="1"/>
</dbReference>
<keyword evidence="5" id="KW-0547">Nucleotide-binding</keyword>
<evidence type="ECO:0000256" key="7">
    <source>
        <dbReference type="ARBA" id="ARBA00022840"/>
    </source>
</evidence>
<dbReference type="SUPFAM" id="SSF55785">
    <property type="entry name" value="PYP-like sensor domain (PAS domain)"/>
    <property type="match status" value="1"/>
</dbReference>
<accession>A0ABU5IXW0</accession>
<dbReference type="InterPro" id="IPR004358">
    <property type="entry name" value="Sig_transdc_His_kin-like_C"/>
</dbReference>
<keyword evidence="8" id="KW-0902">Two-component regulatory system</keyword>
<dbReference type="InterPro" id="IPR036890">
    <property type="entry name" value="HATPase_C_sf"/>
</dbReference>
<dbReference type="Gene3D" id="1.10.287.130">
    <property type="match status" value="1"/>
</dbReference>
<dbReference type="CDD" id="cd00130">
    <property type="entry name" value="PAS"/>
    <property type="match status" value="1"/>
</dbReference>
<dbReference type="PRINTS" id="PR00344">
    <property type="entry name" value="BCTRLSENSOR"/>
</dbReference>
<keyword evidence="11" id="KW-1185">Reference proteome</keyword>
<dbReference type="InterPro" id="IPR000014">
    <property type="entry name" value="PAS"/>
</dbReference>
<dbReference type="Gene3D" id="3.30.450.20">
    <property type="entry name" value="PAS domain"/>
    <property type="match status" value="1"/>
</dbReference>
<keyword evidence="4" id="KW-0808">Transferase</keyword>
<evidence type="ECO:0000256" key="3">
    <source>
        <dbReference type="ARBA" id="ARBA00022553"/>
    </source>
</evidence>
<dbReference type="NCBIfam" id="TIGR00229">
    <property type="entry name" value="sensory_box"/>
    <property type="match status" value="1"/>
</dbReference>
<dbReference type="EC" id="2.7.13.3" evidence="2"/>
<dbReference type="GO" id="GO:0005524">
    <property type="term" value="F:ATP binding"/>
    <property type="evidence" value="ECO:0007669"/>
    <property type="project" value="UniProtKB-KW"/>
</dbReference>
<evidence type="ECO:0000313" key="11">
    <source>
        <dbReference type="Proteomes" id="UP001290455"/>
    </source>
</evidence>
<keyword evidence="3" id="KW-0597">Phosphoprotein</keyword>
<evidence type="ECO:0000256" key="1">
    <source>
        <dbReference type="ARBA" id="ARBA00000085"/>
    </source>
</evidence>
<dbReference type="InterPro" id="IPR013767">
    <property type="entry name" value="PAS_fold"/>
</dbReference>
<evidence type="ECO:0000256" key="4">
    <source>
        <dbReference type="ARBA" id="ARBA00022679"/>
    </source>
</evidence>
<dbReference type="EMBL" id="JAXOFX010000005">
    <property type="protein sequence ID" value="MDZ5472003.1"/>
    <property type="molecule type" value="Genomic_DNA"/>
</dbReference>
<dbReference type="SMART" id="SM00387">
    <property type="entry name" value="HATPase_c"/>
    <property type="match status" value="1"/>
</dbReference>
<gene>
    <name evidence="10" type="ORF">SM124_09620</name>
</gene>
<organism evidence="10 11">
    <name type="scientific">Robertmurraya mangrovi</name>
    <dbReference type="NCBI Taxonomy" id="3098077"/>
    <lineage>
        <taxon>Bacteria</taxon>
        <taxon>Bacillati</taxon>
        <taxon>Bacillota</taxon>
        <taxon>Bacilli</taxon>
        <taxon>Bacillales</taxon>
        <taxon>Bacillaceae</taxon>
        <taxon>Robertmurraya</taxon>
    </lineage>
</organism>
<dbReference type="SMART" id="SM00388">
    <property type="entry name" value="HisKA"/>
    <property type="match status" value="1"/>
</dbReference>
<keyword evidence="6" id="KW-0418">Kinase</keyword>
<evidence type="ECO:0000256" key="6">
    <source>
        <dbReference type="ARBA" id="ARBA00022777"/>
    </source>
</evidence>
<comment type="caution">
    <text evidence="10">The sequence shown here is derived from an EMBL/GenBank/DDBJ whole genome shotgun (WGS) entry which is preliminary data.</text>
</comment>
<evidence type="ECO:0000256" key="2">
    <source>
        <dbReference type="ARBA" id="ARBA00012438"/>
    </source>
</evidence>
<dbReference type="PANTHER" id="PTHR43065">
    <property type="entry name" value="SENSOR HISTIDINE KINASE"/>
    <property type="match status" value="1"/>
</dbReference>
<dbReference type="InterPro" id="IPR003661">
    <property type="entry name" value="HisK_dim/P_dom"/>
</dbReference>
<evidence type="ECO:0000256" key="8">
    <source>
        <dbReference type="ARBA" id="ARBA00023012"/>
    </source>
</evidence>
<dbReference type="Pfam" id="PF00989">
    <property type="entry name" value="PAS"/>
    <property type="match status" value="1"/>
</dbReference>
<dbReference type="PANTHER" id="PTHR43065:SF34">
    <property type="entry name" value="SPORULATION KINASE A"/>
    <property type="match status" value="1"/>
</dbReference>
<proteinExistence type="predicted"/>
<protein>
    <recommendedName>
        <fullName evidence="2">histidine kinase</fullName>
        <ecNumber evidence="2">2.7.13.3</ecNumber>
    </recommendedName>
</protein>
<reference evidence="10 11" key="1">
    <citation type="submission" date="2023-11" db="EMBL/GenBank/DDBJ databases">
        <title>Bacillus jintuensis, isolated from a mudflat on the Beibu Gulf coast.</title>
        <authorList>
            <person name="Li M."/>
        </authorList>
    </citation>
    <scope>NUCLEOTIDE SEQUENCE [LARGE SCALE GENOMIC DNA]</scope>
    <source>
        <strain evidence="10 11">31A1R</strain>
    </source>
</reference>
<sequence>MDTLNINNIVNTKVTVKEAIELIPFPTLLGKDGFFVHANQLALTLFEADDLYQIVGKFAFDFAYSDEDVQQIINDFEVAKHRKDRFSTKRILTVKKNVKLVESTLIPVQMDGIDYEYIIVKSYTEASVIKEQYSMQQKHYQTLIDNSIDTVALLTDFTFKYINKAGLELLGAQCESEIIGKSILDFMHPKYHLDVITRGQKIIHNQEVDLAKERVMVRIDGEPIYVETVVMPFSLENRPSLQVIIRNVTEQKRSLKRTIQTEKLLTAGQLSAGIAHEIRNPLTAIKGFLQFFEGSFPPSQLPFLKIVNDEIDKIERITGEMLSLSKPQAIIYSKHNPISLIHEVITLLESQANLKNVELLLNYDCKNILLNCDRSRIKQVFINLIKNAIDSIDQRGGTVTLNVRCHDEQYVFIDISDNGCGIPSELLEKINEPFYTTKGTGTGLGLTICNNIVKEHFGEISIQSKVNEGTTFTVKLPVDEFEPEA</sequence>